<dbReference type="Proteomes" id="UP000628442">
    <property type="component" value="Unassembled WGS sequence"/>
</dbReference>
<keyword evidence="1" id="KW-1133">Transmembrane helix</keyword>
<reference evidence="2" key="2">
    <citation type="submission" date="2022-12" db="EMBL/GenBank/DDBJ databases">
        <authorList>
            <person name="Sun Q."/>
            <person name="Kim S."/>
        </authorList>
    </citation>
    <scope>NUCLEOTIDE SEQUENCE</scope>
    <source>
        <strain evidence="2">KCTC 12343</strain>
    </source>
</reference>
<accession>A0AA87XQG3</accession>
<comment type="caution">
    <text evidence="2">The sequence shown here is derived from an EMBL/GenBank/DDBJ whole genome shotgun (WGS) entry which is preliminary data.</text>
</comment>
<dbReference type="EMBL" id="BMWV01000002">
    <property type="protein sequence ID" value="GGY30286.1"/>
    <property type="molecule type" value="Genomic_DNA"/>
</dbReference>
<name>A0AA87XQG3_9BURK</name>
<protein>
    <submittedName>
        <fullName evidence="2">Uncharacterized protein</fullName>
    </submittedName>
</protein>
<evidence type="ECO:0000313" key="3">
    <source>
        <dbReference type="Proteomes" id="UP000628442"/>
    </source>
</evidence>
<gene>
    <name evidence="2" type="ORF">GCM10007387_09910</name>
</gene>
<evidence type="ECO:0000313" key="2">
    <source>
        <dbReference type="EMBL" id="GGY30286.1"/>
    </source>
</evidence>
<organism evidence="2 3">
    <name type="scientific">Pseudoduganella albidiflava</name>
    <dbReference type="NCBI Taxonomy" id="321983"/>
    <lineage>
        <taxon>Bacteria</taxon>
        <taxon>Pseudomonadati</taxon>
        <taxon>Pseudomonadota</taxon>
        <taxon>Betaproteobacteria</taxon>
        <taxon>Burkholderiales</taxon>
        <taxon>Oxalobacteraceae</taxon>
        <taxon>Telluria group</taxon>
        <taxon>Pseudoduganella</taxon>
    </lineage>
</organism>
<sequence length="95" mass="10374">MPGSVKNIYTRTMNSQATTVREAIAVVLRACRAALPFFLSIETWLMVAVAATTVGGFWLAFMGDLRSLVLFGGAVGYLVLRSVLHAKRILGWPFV</sequence>
<keyword evidence="1" id="KW-0472">Membrane</keyword>
<proteinExistence type="predicted"/>
<reference evidence="2" key="1">
    <citation type="journal article" date="2014" name="Int. J. Syst. Evol. Microbiol.">
        <title>Complete genome sequence of Corynebacterium casei LMG S-19264T (=DSM 44701T), isolated from a smear-ripened cheese.</title>
        <authorList>
            <consortium name="US DOE Joint Genome Institute (JGI-PGF)"/>
            <person name="Walter F."/>
            <person name="Albersmeier A."/>
            <person name="Kalinowski J."/>
            <person name="Ruckert C."/>
        </authorList>
    </citation>
    <scope>NUCLEOTIDE SEQUENCE</scope>
    <source>
        <strain evidence="2">KCTC 12343</strain>
    </source>
</reference>
<feature type="transmembrane region" description="Helical" evidence="1">
    <location>
        <begin position="37"/>
        <end position="61"/>
    </location>
</feature>
<evidence type="ECO:0000256" key="1">
    <source>
        <dbReference type="SAM" id="Phobius"/>
    </source>
</evidence>
<feature type="transmembrane region" description="Helical" evidence="1">
    <location>
        <begin position="67"/>
        <end position="84"/>
    </location>
</feature>
<dbReference type="AlphaFoldDB" id="A0AA87XQG3"/>
<keyword evidence="1" id="KW-0812">Transmembrane</keyword>